<evidence type="ECO:0000313" key="4">
    <source>
        <dbReference type="Proteomes" id="UP000444721"/>
    </source>
</evidence>
<dbReference type="InterPro" id="IPR051001">
    <property type="entry name" value="Calbindin_Ca-bind"/>
</dbReference>
<feature type="domain" description="EF-hand" evidence="2">
    <location>
        <begin position="311"/>
        <end position="346"/>
    </location>
</feature>
<keyword evidence="4" id="KW-1185">Reference proteome</keyword>
<accession>A0A6A5CCE7</accession>
<dbReference type="InterPro" id="IPR018247">
    <property type="entry name" value="EF_Hand_1_Ca_BS"/>
</dbReference>
<dbReference type="RefSeq" id="XP_044567642.1">
    <property type="nucleotide sequence ID" value="XM_044701257.1"/>
</dbReference>
<dbReference type="PANTHER" id="PTHR19972:SF10">
    <property type="entry name" value="CALBINDIN-32"/>
    <property type="match status" value="1"/>
</dbReference>
<dbReference type="PROSITE" id="PS00018">
    <property type="entry name" value="EF_HAND_1"/>
    <property type="match status" value="2"/>
</dbReference>
<dbReference type="PROSITE" id="PS50222">
    <property type="entry name" value="EF_HAND_2"/>
    <property type="match status" value="2"/>
</dbReference>
<dbReference type="GO" id="GO:0005634">
    <property type="term" value="C:nucleus"/>
    <property type="evidence" value="ECO:0007669"/>
    <property type="project" value="TreeGrafter"/>
</dbReference>
<sequence length="400" mass="46148">MGGICSSFSALPNISDSSSPTTEISRKSAGSSISLRTFFSNSKGSDSSVIINVSPIKTNSQPFKTKNKHEEERENSQTLRLSKESIIISLKKRVRGRNPKIAQLKKQFENIMKFFDLPVQENVFENVNAIINYFDQNKSKEEVSMKLSKIVFDSYNRDKRGWLDTSDLKKFCKDLLYMCGHTNITDKDVNDIVERLQNLIRAQNYQKLSFELFWSSNIMKGAILNADGQLDESNVVFNPHLSTEQLMFIGNLKSRELKKEFDWFFTFFDFKPTGNLLRDINLFMTVLTNTDTDAPSPFFDTKEITTVQRKLQSRLLRYIFEYYDKDGSGVIERDELVDFIQDVQEALYKNSDIPEDEDNISELVDEMLHDCDVDGDGNISYHEILPHLPSVFVRMRNQIS</sequence>
<dbReference type="Gene3D" id="1.10.238.10">
    <property type="entry name" value="EF-hand"/>
    <property type="match status" value="2"/>
</dbReference>
<evidence type="ECO:0000313" key="3">
    <source>
        <dbReference type="EMBL" id="KAF0982929.1"/>
    </source>
</evidence>
<dbReference type="AlphaFoldDB" id="A0A6A5CCE7"/>
<dbReference type="SMART" id="SM00054">
    <property type="entry name" value="EFh"/>
    <property type="match status" value="2"/>
</dbReference>
<dbReference type="Pfam" id="PF13499">
    <property type="entry name" value="EF-hand_7"/>
    <property type="match status" value="1"/>
</dbReference>
<dbReference type="EMBL" id="VFQX01000007">
    <property type="protein sequence ID" value="KAF0982929.1"/>
    <property type="molecule type" value="Genomic_DNA"/>
</dbReference>
<gene>
    <name evidence="3" type="ORF">FDP41_010908</name>
</gene>
<protein>
    <recommendedName>
        <fullName evidence="2">EF-hand domain-containing protein</fullName>
    </recommendedName>
</protein>
<comment type="caution">
    <text evidence="3">The sequence shown here is derived from an EMBL/GenBank/DDBJ whole genome shotgun (WGS) entry which is preliminary data.</text>
</comment>
<feature type="domain" description="EF-hand" evidence="2">
    <location>
        <begin position="359"/>
        <end position="394"/>
    </location>
</feature>
<dbReference type="GO" id="GO:0051480">
    <property type="term" value="P:regulation of cytosolic calcium ion concentration"/>
    <property type="evidence" value="ECO:0007669"/>
    <property type="project" value="TreeGrafter"/>
</dbReference>
<name>A0A6A5CCE7_NAEFO</name>
<dbReference type="GeneID" id="68118123"/>
<dbReference type="VEuPathDB" id="AmoebaDB:NfTy_015650"/>
<dbReference type="InterPro" id="IPR011992">
    <property type="entry name" value="EF-hand-dom_pair"/>
</dbReference>
<evidence type="ECO:0000259" key="2">
    <source>
        <dbReference type="PROSITE" id="PS50222"/>
    </source>
</evidence>
<keyword evidence="1" id="KW-0106">Calcium</keyword>
<proteinExistence type="predicted"/>
<dbReference type="OrthoDB" id="191686at2759"/>
<dbReference type="InterPro" id="IPR002048">
    <property type="entry name" value="EF_hand_dom"/>
</dbReference>
<dbReference type="PANTHER" id="PTHR19972">
    <property type="entry name" value="CALBINDIN"/>
    <property type="match status" value="1"/>
</dbReference>
<reference evidence="3 4" key="1">
    <citation type="journal article" date="2019" name="Sci. Rep.">
        <title>Nanopore sequencing improves the draft genome of the human pathogenic amoeba Naegleria fowleri.</title>
        <authorList>
            <person name="Liechti N."/>
            <person name="Schurch N."/>
            <person name="Bruggmann R."/>
            <person name="Wittwer M."/>
        </authorList>
    </citation>
    <scope>NUCLEOTIDE SEQUENCE [LARGE SCALE GENOMIC DNA]</scope>
    <source>
        <strain evidence="3 4">ATCC 30894</strain>
    </source>
</reference>
<evidence type="ECO:0000256" key="1">
    <source>
        <dbReference type="ARBA" id="ARBA00022837"/>
    </source>
</evidence>
<dbReference type="GO" id="GO:0005509">
    <property type="term" value="F:calcium ion binding"/>
    <property type="evidence" value="ECO:0007669"/>
    <property type="project" value="InterPro"/>
</dbReference>
<dbReference type="VEuPathDB" id="AmoebaDB:NF0129730"/>
<dbReference type="GO" id="GO:0005829">
    <property type="term" value="C:cytosol"/>
    <property type="evidence" value="ECO:0007669"/>
    <property type="project" value="TreeGrafter"/>
</dbReference>
<dbReference type="Proteomes" id="UP000444721">
    <property type="component" value="Unassembled WGS sequence"/>
</dbReference>
<organism evidence="3 4">
    <name type="scientific">Naegleria fowleri</name>
    <name type="common">Brain eating amoeba</name>
    <dbReference type="NCBI Taxonomy" id="5763"/>
    <lineage>
        <taxon>Eukaryota</taxon>
        <taxon>Discoba</taxon>
        <taxon>Heterolobosea</taxon>
        <taxon>Tetramitia</taxon>
        <taxon>Eutetramitia</taxon>
        <taxon>Vahlkampfiidae</taxon>
        <taxon>Naegleria</taxon>
    </lineage>
</organism>
<dbReference type="SUPFAM" id="SSF47473">
    <property type="entry name" value="EF-hand"/>
    <property type="match status" value="1"/>
</dbReference>
<dbReference type="VEuPathDB" id="AmoebaDB:FDP41_010908"/>
<dbReference type="CDD" id="cd00051">
    <property type="entry name" value="EFh"/>
    <property type="match status" value="1"/>
</dbReference>